<protein>
    <recommendedName>
        <fullName evidence="1">GH16 domain-containing protein</fullName>
    </recommendedName>
</protein>
<dbReference type="AlphaFoldDB" id="A0A7W3IQH2"/>
<accession>A0A7W3IQH2</accession>
<evidence type="ECO:0000259" key="1">
    <source>
        <dbReference type="PROSITE" id="PS51762"/>
    </source>
</evidence>
<dbReference type="PANTHER" id="PTHR10963:SF60">
    <property type="entry name" value="GRAM-NEGATIVE BACTERIA-BINDING PROTEIN 1-RELATED"/>
    <property type="match status" value="1"/>
</dbReference>
<organism evidence="2 3">
    <name type="scientific">Microlunatus kandeliicorticis</name>
    <dbReference type="NCBI Taxonomy" id="1759536"/>
    <lineage>
        <taxon>Bacteria</taxon>
        <taxon>Bacillati</taxon>
        <taxon>Actinomycetota</taxon>
        <taxon>Actinomycetes</taxon>
        <taxon>Propionibacteriales</taxon>
        <taxon>Propionibacteriaceae</taxon>
        <taxon>Microlunatus</taxon>
    </lineage>
</organism>
<dbReference type="PANTHER" id="PTHR10963">
    <property type="entry name" value="GLYCOSYL HYDROLASE-RELATED"/>
    <property type="match status" value="1"/>
</dbReference>
<dbReference type="RefSeq" id="WP_182559011.1">
    <property type="nucleotide sequence ID" value="NZ_JACGWT010000002.1"/>
</dbReference>
<dbReference type="Pfam" id="PF00722">
    <property type="entry name" value="Glyco_hydro_16"/>
    <property type="match status" value="1"/>
</dbReference>
<evidence type="ECO:0000313" key="2">
    <source>
        <dbReference type="EMBL" id="MBA8793372.1"/>
    </source>
</evidence>
<dbReference type="InterPro" id="IPR013320">
    <property type="entry name" value="ConA-like_dom_sf"/>
</dbReference>
<dbReference type="InterPro" id="IPR050546">
    <property type="entry name" value="Glycosyl_Hydrlase_16"/>
</dbReference>
<proteinExistence type="predicted"/>
<dbReference type="GO" id="GO:0004553">
    <property type="term" value="F:hydrolase activity, hydrolyzing O-glycosyl compounds"/>
    <property type="evidence" value="ECO:0007669"/>
    <property type="project" value="InterPro"/>
</dbReference>
<dbReference type="InterPro" id="IPR000757">
    <property type="entry name" value="Beta-glucanase-like"/>
</dbReference>
<feature type="domain" description="GH16" evidence="1">
    <location>
        <begin position="7"/>
        <end position="241"/>
    </location>
</feature>
<dbReference type="PROSITE" id="PS51762">
    <property type="entry name" value="GH16_2"/>
    <property type="match status" value="1"/>
</dbReference>
<dbReference type="SUPFAM" id="SSF49899">
    <property type="entry name" value="Concanavalin A-like lectins/glucanases"/>
    <property type="match status" value="1"/>
</dbReference>
<keyword evidence="3" id="KW-1185">Reference proteome</keyword>
<reference evidence="2 3" key="1">
    <citation type="submission" date="2020-07" db="EMBL/GenBank/DDBJ databases">
        <title>Sequencing the genomes of 1000 actinobacteria strains.</title>
        <authorList>
            <person name="Klenk H.-P."/>
        </authorList>
    </citation>
    <scope>NUCLEOTIDE SEQUENCE [LARGE SCALE GENOMIC DNA]</scope>
    <source>
        <strain evidence="2 3">DSM 100723</strain>
    </source>
</reference>
<name>A0A7W3IQH2_9ACTN</name>
<dbReference type="GO" id="GO:0005975">
    <property type="term" value="P:carbohydrate metabolic process"/>
    <property type="evidence" value="ECO:0007669"/>
    <property type="project" value="InterPro"/>
</dbReference>
<dbReference type="EMBL" id="JACGWT010000002">
    <property type="protein sequence ID" value="MBA8793372.1"/>
    <property type="molecule type" value="Genomic_DNA"/>
</dbReference>
<evidence type="ECO:0000313" key="3">
    <source>
        <dbReference type="Proteomes" id="UP000523079"/>
    </source>
</evidence>
<dbReference type="Gene3D" id="2.60.120.200">
    <property type="match status" value="1"/>
</dbReference>
<dbReference type="Proteomes" id="UP000523079">
    <property type="component" value="Unassembled WGS sequence"/>
</dbReference>
<comment type="caution">
    <text evidence="2">The sequence shown here is derived from an EMBL/GenBank/DDBJ whole genome shotgun (WGS) entry which is preliminary data.</text>
</comment>
<sequence length="241" mass="26169">MFSAARTYQPTAPTSVPGWTADFVDNFNGPLNVKTWGRYFGGTPTGTVSSYDATNAAVTLNPTNPTDGIFQLNTHFANGQWSSAGMSSDRGFSAVGGKWVIKAKFDRAYGVGYAFLLYPHGGAWPPEVDFAEGTFGGPSIMATLHYGSAQQNFQIQRWLTKVDMTQWHTYGVIIGANQIDYTIDGRVWGTVQTENTPKVPMWLGVQAGVKDCARSTGECLSSATPTSSNISIDWIAHYKQV</sequence>
<gene>
    <name evidence="2" type="ORF">FHX74_000977</name>
</gene>